<dbReference type="InterPro" id="IPR011704">
    <property type="entry name" value="ATPase_dyneun-rel_AAA"/>
</dbReference>
<dbReference type="EMBL" id="JADJUC010000001">
    <property type="protein sequence ID" value="MBK8522909.1"/>
    <property type="molecule type" value="Genomic_DNA"/>
</dbReference>
<dbReference type="Pfam" id="PF07728">
    <property type="entry name" value="AAA_5"/>
    <property type="match status" value="1"/>
</dbReference>
<accession>A0A9D7K053</accession>
<evidence type="ECO:0000313" key="3">
    <source>
        <dbReference type="EMBL" id="MBK8522909.1"/>
    </source>
</evidence>
<protein>
    <submittedName>
        <fullName evidence="3">AAA family ATPase</fullName>
    </submittedName>
</protein>
<sequence length="705" mass="81091">MRFEGSDKYVVTRDLTLAVNAAVTLQRPLLIKGEPGTGKTMLAEEVAAALGLPLFQWHIKSTTKAQQGLYEYDAVSRLRDSQLGDPKVADISNYIVKGVLWRAFECDTPSVVLIDEVDKADIEFPNDLLRELDRMEFYVYETQQLVRARHRPLVFITSNNEKELPDAFLRRCFFHYIKFPDRETMTKIVDVHFPDLKKTLLREALEVFFELREIPGLKKKPSTSELLDWLKLLLAEDIPPEALRAKDQKAAIPPLHGALLKNEQDVHLFERLIFMARQNPGPMLRWAAPRLPFDMSVARPPGSARFLELKPARVSTMLVDFFLHLKDRKLPVSTKEFLTLLEALQQGVIDHSLDDFYVLARSTLVKDEAHFDRFDRAFGEYFKGIESLPGMEALIPEDWLRQSMKRYLTPEEQAKLEKLGWDKLMETFKERLAEQKERHAGGSKWIGTGGTSPFGHGGTHPEGIRVGGKSENRSAVKVWEKREFQNLDDQVELGTRNIKVALRRLRRFAREGAAEELDLDGTIAGTARNAGWLDLHMRPERHNAVKVLLFLDIGGSMDDHVRICEELFSACRSEFKHLEHYYFHNCVYEGLWKDNRRRHNERIPTQEVLHRYGSDYKLIFVGDASMSPYEVARPGGSVEHWNEEPGAVWLGRLTHTFPHAIWLNPEPEHAWQYRQSTALVRNLLGGHMYPLTLDGLARGMQQLNK</sequence>
<dbReference type="InterPro" id="IPR008912">
    <property type="entry name" value="Uncharacterised_CoxE"/>
</dbReference>
<dbReference type="GO" id="GO:0005524">
    <property type="term" value="F:ATP binding"/>
    <property type="evidence" value="ECO:0007669"/>
    <property type="project" value="InterPro"/>
</dbReference>
<organism evidence="3 4">
    <name type="scientific">Candidatus Proximibacter danicus</name>
    <dbReference type="NCBI Taxonomy" id="2954365"/>
    <lineage>
        <taxon>Bacteria</taxon>
        <taxon>Pseudomonadati</taxon>
        <taxon>Pseudomonadota</taxon>
        <taxon>Betaproteobacteria</taxon>
        <taxon>Candidatus Proximibacter</taxon>
    </lineage>
</organism>
<dbReference type="GO" id="GO:0016887">
    <property type="term" value="F:ATP hydrolysis activity"/>
    <property type="evidence" value="ECO:0007669"/>
    <property type="project" value="InterPro"/>
</dbReference>
<gene>
    <name evidence="3" type="ORF">IPL58_01525</name>
</gene>
<feature type="compositionally biased region" description="Gly residues" evidence="1">
    <location>
        <begin position="447"/>
        <end position="460"/>
    </location>
</feature>
<dbReference type="Proteomes" id="UP000886689">
    <property type="component" value="Unassembled WGS sequence"/>
</dbReference>
<dbReference type="PANTHER" id="PTHR39338">
    <property type="entry name" value="BLL5662 PROTEIN-RELATED"/>
    <property type="match status" value="1"/>
</dbReference>
<dbReference type="AlphaFoldDB" id="A0A9D7K053"/>
<evidence type="ECO:0000259" key="2">
    <source>
        <dbReference type="SMART" id="SM00382"/>
    </source>
</evidence>
<dbReference type="InterPro" id="IPR027417">
    <property type="entry name" value="P-loop_NTPase"/>
</dbReference>
<dbReference type="SUPFAM" id="SSF52540">
    <property type="entry name" value="P-loop containing nucleoside triphosphate hydrolases"/>
    <property type="match status" value="1"/>
</dbReference>
<reference evidence="3" key="1">
    <citation type="submission" date="2020-10" db="EMBL/GenBank/DDBJ databases">
        <title>Connecting structure to function with the recovery of over 1000 high-quality activated sludge metagenome-assembled genomes encoding full-length rRNA genes using long-read sequencing.</title>
        <authorList>
            <person name="Singleton C.M."/>
            <person name="Petriglieri F."/>
            <person name="Kristensen J.M."/>
            <person name="Kirkegaard R.H."/>
            <person name="Michaelsen T.Y."/>
            <person name="Andersen M.H."/>
            <person name="Karst S.M."/>
            <person name="Dueholm M.S."/>
            <person name="Nielsen P.H."/>
            <person name="Albertsen M."/>
        </authorList>
    </citation>
    <scope>NUCLEOTIDE SEQUENCE</scope>
    <source>
        <strain evidence="3">Hirt_18-Q3-R61-65_BATAC.395</strain>
    </source>
</reference>
<dbReference type="PANTHER" id="PTHR39338:SF7">
    <property type="entry name" value="BLL6692 PROTEIN"/>
    <property type="match status" value="1"/>
</dbReference>
<comment type="caution">
    <text evidence="3">The sequence shown here is derived from an EMBL/GenBank/DDBJ whole genome shotgun (WGS) entry which is preliminary data.</text>
</comment>
<dbReference type="Gene3D" id="3.40.50.300">
    <property type="entry name" value="P-loop containing nucleotide triphosphate hydrolases"/>
    <property type="match status" value="1"/>
</dbReference>
<evidence type="ECO:0000313" key="4">
    <source>
        <dbReference type="Proteomes" id="UP000886689"/>
    </source>
</evidence>
<dbReference type="SMART" id="SM00382">
    <property type="entry name" value="AAA"/>
    <property type="match status" value="1"/>
</dbReference>
<dbReference type="Pfam" id="PF05762">
    <property type="entry name" value="VWA_CoxE"/>
    <property type="match status" value="1"/>
</dbReference>
<dbReference type="CDD" id="cd00009">
    <property type="entry name" value="AAA"/>
    <property type="match status" value="1"/>
</dbReference>
<feature type="domain" description="AAA+ ATPase" evidence="2">
    <location>
        <begin position="25"/>
        <end position="183"/>
    </location>
</feature>
<name>A0A9D7K053_9PROT</name>
<proteinExistence type="predicted"/>
<dbReference type="InterPro" id="IPR003593">
    <property type="entry name" value="AAA+_ATPase"/>
</dbReference>
<evidence type="ECO:0000256" key="1">
    <source>
        <dbReference type="SAM" id="MobiDB-lite"/>
    </source>
</evidence>
<feature type="region of interest" description="Disordered" evidence="1">
    <location>
        <begin position="439"/>
        <end position="467"/>
    </location>
</feature>